<name>A0A4Q1B6Y6_9BACT</name>
<dbReference type="PANTHER" id="PTHR30616:SF2">
    <property type="entry name" value="PURINE NUCLEOSIDE PHOSPHORYLASE LACC1"/>
    <property type="match status" value="1"/>
</dbReference>
<evidence type="ECO:0000313" key="11">
    <source>
        <dbReference type="EMBL" id="RXK14379.1"/>
    </source>
</evidence>
<evidence type="ECO:0000256" key="1">
    <source>
        <dbReference type="ARBA" id="ARBA00000553"/>
    </source>
</evidence>
<dbReference type="Pfam" id="PF02578">
    <property type="entry name" value="Cu-oxidase_4"/>
    <property type="match status" value="1"/>
</dbReference>
<dbReference type="PANTHER" id="PTHR30616">
    <property type="entry name" value="UNCHARACTERIZED PROTEIN YFIH"/>
    <property type="match status" value="1"/>
</dbReference>
<evidence type="ECO:0000256" key="3">
    <source>
        <dbReference type="ARBA" id="ARBA00022679"/>
    </source>
</evidence>
<evidence type="ECO:0000256" key="2">
    <source>
        <dbReference type="ARBA" id="ARBA00007353"/>
    </source>
</evidence>
<evidence type="ECO:0000256" key="4">
    <source>
        <dbReference type="ARBA" id="ARBA00022723"/>
    </source>
</evidence>
<evidence type="ECO:0000256" key="6">
    <source>
        <dbReference type="ARBA" id="ARBA00022833"/>
    </source>
</evidence>
<dbReference type="InterPro" id="IPR003730">
    <property type="entry name" value="Cu_polyphenol_OxRdtase"/>
</dbReference>
<dbReference type="RefSeq" id="WP_129060518.1">
    <property type="nucleotide sequence ID" value="NZ_NXIE01000001.1"/>
</dbReference>
<keyword evidence="3" id="KW-0808">Transferase</keyword>
<dbReference type="GO" id="GO:0016787">
    <property type="term" value="F:hydrolase activity"/>
    <property type="evidence" value="ECO:0007669"/>
    <property type="project" value="UniProtKB-KW"/>
</dbReference>
<evidence type="ECO:0000256" key="5">
    <source>
        <dbReference type="ARBA" id="ARBA00022801"/>
    </source>
</evidence>
<evidence type="ECO:0000256" key="9">
    <source>
        <dbReference type="ARBA" id="ARBA00049893"/>
    </source>
</evidence>
<dbReference type="InterPro" id="IPR038371">
    <property type="entry name" value="Cu_polyphenol_OxRdtase_sf"/>
</dbReference>
<sequence length="223" mass="25334">MKKIEYFFTNKNDGNLAYHVNDKKENVDENRRKLVRKYSIKLDNLIYMNQVHGNNVEVVNESSPRLIDNCDGLITSSKNLTLMVMVADCIPILMKDEKKGVIAAVHAGRNSTFLKIVQVTVKKMIEEFSCNPLDIEVIMGPSIQKCCYEVNEELKSVVKNSFSEEFINGNNIDLQGINKMLLNEQNVRNISISNTCTKCSGEAYFSFREDKTCGRFSGLITIK</sequence>
<evidence type="ECO:0000313" key="12">
    <source>
        <dbReference type="Proteomes" id="UP000289718"/>
    </source>
</evidence>
<comment type="similarity">
    <text evidence="2 10">Belongs to the purine nucleoside phosphorylase YfiH/LACC1 family.</text>
</comment>
<dbReference type="AlphaFoldDB" id="A0A4Q1B6Y6"/>
<comment type="catalytic activity">
    <reaction evidence="9">
        <text>S-methyl-5'-thioadenosine + phosphate = 5-(methylsulfanyl)-alpha-D-ribose 1-phosphate + adenine</text>
        <dbReference type="Rhea" id="RHEA:11852"/>
        <dbReference type="ChEBI" id="CHEBI:16708"/>
        <dbReference type="ChEBI" id="CHEBI:17509"/>
        <dbReference type="ChEBI" id="CHEBI:43474"/>
        <dbReference type="ChEBI" id="CHEBI:58533"/>
        <dbReference type="EC" id="2.4.2.28"/>
    </reaction>
    <physiologicalReaction direction="left-to-right" evidence="9">
        <dbReference type="Rhea" id="RHEA:11853"/>
    </physiologicalReaction>
</comment>
<reference evidence="11 12" key="1">
    <citation type="submission" date="2017-09" db="EMBL/GenBank/DDBJ databases">
        <title>Genomics of the genus Arcobacter.</title>
        <authorList>
            <person name="Perez-Cataluna A."/>
            <person name="Figueras M.J."/>
            <person name="Salas-Masso N."/>
        </authorList>
    </citation>
    <scope>NUCLEOTIDE SEQUENCE [LARGE SCALE GENOMIC DNA]</scope>
    <source>
        <strain evidence="11 12">F156-34</strain>
    </source>
</reference>
<organism evidence="11 12">
    <name type="scientific">Halarcobacter mediterraneus</name>
    <dbReference type="NCBI Taxonomy" id="2023153"/>
    <lineage>
        <taxon>Bacteria</taxon>
        <taxon>Pseudomonadati</taxon>
        <taxon>Campylobacterota</taxon>
        <taxon>Epsilonproteobacteria</taxon>
        <taxon>Campylobacterales</taxon>
        <taxon>Arcobacteraceae</taxon>
        <taxon>Halarcobacter</taxon>
    </lineage>
</organism>
<dbReference type="GO" id="GO:0017061">
    <property type="term" value="F:S-methyl-5-thioadenosine phosphorylase activity"/>
    <property type="evidence" value="ECO:0007669"/>
    <property type="project" value="UniProtKB-EC"/>
</dbReference>
<protein>
    <recommendedName>
        <fullName evidence="10">Purine nucleoside phosphorylase</fullName>
    </recommendedName>
</protein>
<dbReference type="NCBIfam" id="TIGR00726">
    <property type="entry name" value="peptidoglycan editing factor PgeF"/>
    <property type="match status" value="1"/>
</dbReference>
<dbReference type="GO" id="GO:0005507">
    <property type="term" value="F:copper ion binding"/>
    <property type="evidence" value="ECO:0007669"/>
    <property type="project" value="TreeGrafter"/>
</dbReference>
<keyword evidence="4" id="KW-0479">Metal-binding</keyword>
<dbReference type="Gene3D" id="3.60.140.10">
    <property type="entry name" value="CNF1/YfiH-like putative cysteine hydrolases"/>
    <property type="match status" value="1"/>
</dbReference>
<evidence type="ECO:0000256" key="10">
    <source>
        <dbReference type="RuleBase" id="RU361274"/>
    </source>
</evidence>
<accession>A0A4Q1B6Y6</accession>
<gene>
    <name evidence="11" type="ORF">CP965_02720</name>
</gene>
<evidence type="ECO:0000256" key="7">
    <source>
        <dbReference type="ARBA" id="ARBA00047989"/>
    </source>
</evidence>
<keyword evidence="12" id="KW-1185">Reference proteome</keyword>
<comment type="catalytic activity">
    <reaction evidence="8">
        <text>adenosine + phosphate = alpha-D-ribose 1-phosphate + adenine</text>
        <dbReference type="Rhea" id="RHEA:27642"/>
        <dbReference type="ChEBI" id="CHEBI:16335"/>
        <dbReference type="ChEBI" id="CHEBI:16708"/>
        <dbReference type="ChEBI" id="CHEBI:43474"/>
        <dbReference type="ChEBI" id="CHEBI:57720"/>
        <dbReference type="EC" id="2.4.2.1"/>
    </reaction>
    <physiologicalReaction direction="left-to-right" evidence="8">
        <dbReference type="Rhea" id="RHEA:27643"/>
    </physiologicalReaction>
</comment>
<keyword evidence="6" id="KW-0862">Zinc</keyword>
<keyword evidence="5" id="KW-0378">Hydrolase</keyword>
<dbReference type="OrthoDB" id="4279at2"/>
<dbReference type="CDD" id="cd16833">
    <property type="entry name" value="YfiH"/>
    <property type="match status" value="1"/>
</dbReference>
<comment type="caution">
    <text evidence="11">The sequence shown here is derived from an EMBL/GenBank/DDBJ whole genome shotgun (WGS) entry which is preliminary data.</text>
</comment>
<comment type="catalytic activity">
    <reaction evidence="1">
        <text>inosine + phosphate = alpha-D-ribose 1-phosphate + hypoxanthine</text>
        <dbReference type="Rhea" id="RHEA:27646"/>
        <dbReference type="ChEBI" id="CHEBI:17368"/>
        <dbReference type="ChEBI" id="CHEBI:17596"/>
        <dbReference type="ChEBI" id="CHEBI:43474"/>
        <dbReference type="ChEBI" id="CHEBI:57720"/>
        <dbReference type="EC" id="2.4.2.1"/>
    </reaction>
    <physiologicalReaction direction="left-to-right" evidence="1">
        <dbReference type="Rhea" id="RHEA:27647"/>
    </physiologicalReaction>
</comment>
<dbReference type="InterPro" id="IPR011324">
    <property type="entry name" value="Cytotoxic_necrot_fac-like_cat"/>
</dbReference>
<dbReference type="Proteomes" id="UP000289718">
    <property type="component" value="Unassembled WGS sequence"/>
</dbReference>
<evidence type="ECO:0000256" key="8">
    <source>
        <dbReference type="ARBA" id="ARBA00048968"/>
    </source>
</evidence>
<comment type="catalytic activity">
    <reaction evidence="7">
        <text>adenosine + H2O + H(+) = inosine + NH4(+)</text>
        <dbReference type="Rhea" id="RHEA:24408"/>
        <dbReference type="ChEBI" id="CHEBI:15377"/>
        <dbReference type="ChEBI" id="CHEBI:15378"/>
        <dbReference type="ChEBI" id="CHEBI:16335"/>
        <dbReference type="ChEBI" id="CHEBI:17596"/>
        <dbReference type="ChEBI" id="CHEBI:28938"/>
        <dbReference type="EC" id="3.5.4.4"/>
    </reaction>
    <physiologicalReaction direction="left-to-right" evidence="7">
        <dbReference type="Rhea" id="RHEA:24409"/>
    </physiologicalReaction>
</comment>
<proteinExistence type="inferred from homology"/>
<dbReference type="SUPFAM" id="SSF64438">
    <property type="entry name" value="CNF1/YfiH-like putative cysteine hydrolases"/>
    <property type="match status" value="1"/>
</dbReference>
<dbReference type="EMBL" id="NXIE01000001">
    <property type="protein sequence ID" value="RXK14379.1"/>
    <property type="molecule type" value="Genomic_DNA"/>
</dbReference>